<comment type="caution">
    <text evidence="2">The sequence shown here is derived from an EMBL/GenBank/DDBJ whole genome shotgun (WGS) entry which is preliminary data.</text>
</comment>
<evidence type="ECO:0000256" key="1">
    <source>
        <dbReference type="SAM" id="Phobius"/>
    </source>
</evidence>
<sequence>MNFIIILGIAGCGVLLNRAILIYLRKKYTQQLIKAIQSRNETEYQRLVFSKSARILMEPNVVNLARASLYSRRKEDQACRKMLESIRRQELSLSQQAFYYTLYLNLVLKENHESEYLKLQNELLSIYKKTGNPALKSAYQTSELMRKLNFRFDPSVIDDLKRALPQVEEKERRMLLLLLSQAYHENHQEKMAEIYRHKAEEELLKMKEVRMANPLFDE</sequence>
<dbReference type="Proteomes" id="UP000005950">
    <property type="component" value="Unassembled WGS sequence"/>
</dbReference>
<dbReference type="STRING" id="545696.HOLDEFILI_00946"/>
<keyword evidence="1" id="KW-0472">Membrane</keyword>
<dbReference type="EMBL" id="ACCF01000054">
    <property type="protein sequence ID" value="EEF68978.1"/>
    <property type="molecule type" value="Genomic_DNA"/>
</dbReference>
<protein>
    <submittedName>
        <fullName evidence="2">Uncharacterized protein</fullName>
    </submittedName>
</protein>
<name>B9Y565_9FIRM</name>
<dbReference type="HOGENOM" id="CLU_1265503_0_0_9"/>
<proteinExistence type="predicted"/>
<feature type="transmembrane region" description="Helical" evidence="1">
    <location>
        <begin position="6"/>
        <end position="24"/>
    </location>
</feature>
<evidence type="ECO:0000313" key="3">
    <source>
        <dbReference type="Proteomes" id="UP000005950"/>
    </source>
</evidence>
<accession>B9Y565</accession>
<gene>
    <name evidence="2" type="ORF">HOLDEFILI_00946</name>
</gene>
<evidence type="ECO:0000313" key="2">
    <source>
        <dbReference type="EMBL" id="EEF68978.1"/>
    </source>
</evidence>
<reference evidence="2 3" key="1">
    <citation type="submission" date="2008-12" db="EMBL/GenBank/DDBJ databases">
        <authorList>
            <person name="Fulton L."/>
            <person name="Clifton S."/>
            <person name="Fulton B."/>
            <person name="Xu J."/>
            <person name="Minx P."/>
            <person name="Pepin K.H."/>
            <person name="Johnson M."/>
            <person name="Bhonagiri V."/>
            <person name="Nash W.E."/>
            <person name="Mardis E.R."/>
            <person name="Wilson R.K."/>
        </authorList>
    </citation>
    <scope>NUCLEOTIDE SEQUENCE [LARGE SCALE GENOMIC DNA]</scope>
    <source>
        <strain evidence="2 3">DSM 12042</strain>
    </source>
</reference>
<dbReference type="AlphaFoldDB" id="B9Y565"/>
<reference evidence="2 3" key="2">
    <citation type="submission" date="2009-02" db="EMBL/GenBank/DDBJ databases">
        <title>Draft genome sequence of Holdemania filiformis DSM 12042.</title>
        <authorList>
            <person name="Sudarsanam P."/>
            <person name="Ley R."/>
            <person name="Guruge J."/>
            <person name="Turnbaugh P.J."/>
            <person name="Mahowald M."/>
            <person name="Liep D."/>
            <person name="Gordon J."/>
        </authorList>
    </citation>
    <scope>NUCLEOTIDE SEQUENCE [LARGE SCALE GENOMIC DNA]</scope>
    <source>
        <strain evidence="2 3">DSM 12042</strain>
    </source>
</reference>
<keyword evidence="1" id="KW-1133">Transmembrane helix</keyword>
<keyword evidence="1" id="KW-0812">Transmembrane</keyword>
<dbReference type="RefSeq" id="WP_006058156.1">
    <property type="nucleotide sequence ID" value="NZ_GG657553.1"/>
</dbReference>
<organism evidence="2 3">
    <name type="scientific">Holdemania filiformis DSM 12042</name>
    <dbReference type="NCBI Taxonomy" id="545696"/>
    <lineage>
        <taxon>Bacteria</taxon>
        <taxon>Bacillati</taxon>
        <taxon>Bacillota</taxon>
        <taxon>Erysipelotrichia</taxon>
        <taxon>Erysipelotrichales</taxon>
        <taxon>Erysipelotrichaceae</taxon>
        <taxon>Holdemania</taxon>
    </lineage>
</organism>